<gene>
    <name evidence="1" type="primary">Fv4_3</name>
    <name evidence="1" type="ORF">TYRSAV_R14965</name>
</gene>
<reference evidence="1 2" key="1">
    <citation type="submission" date="2019-09" db="EMBL/GenBank/DDBJ databases">
        <title>Bird 10,000 Genomes (B10K) Project - Family phase.</title>
        <authorList>
            <person name="Zhang G."/>
        </authorList>
    </citation>
    <scope>NUCLEOTIDE SEQUENCE [LARGE SCALE GENOMIC DNA]</scope>
    <source>
        <strain evidence="1">B10K-DU-001-37</strain>
        <tissue evidence="1">Muscle</tissue>
    </source>
</reference>
<dbReference type="EMBL" id="VXAW01008484">
    <property type="protein sequence ID" value="NXM04701.1"/>
    <property type="molecule type" value="Genomic_DNA"/>
</dbReference>
<evidence type="ECO:0000313" key="1">
    <source>
        <dbReference type="EMBL" id="NXM04701.1"/>
    </source>
</evidence>
<name>A0A7L0XMA9_TYRSA</name>
<feature type="non-terminal residue" evidence="1">
    <location>
        <position position="1"/>
    </location>
</feature>
<dbReference type="AlphaFoldDB" id="A0A7L0XMA9"/>
<sequence>TPAPRVNPLWNILQASYHVLNFTNPNITEHCWLCYDIRPPFYEAIGIASEVTKVNGANPAQCLWSEENRQGLTMSQVSGVGRCIG</sequence>
<feature type="non-terminal residue" evidence="1">
    <location>
        <position position="85"/>
    </location>
</feature>
<comment type="caution">
    <text evidence="1">The sequence shown here is derived from an EMBL/GenBank/DDBJ whole genome shotgun (WGS) entry which is preliminary data.</text>
</comment>
<dbReference type="Pfam" id="PF00429">
    <property type="entry name" value="TLV_coat"/>
    <property type="match status" value="1"/>
</dbReference>
<keyword evidence="2" id="KW-1185">Reference proteome</keyword>
<protein>
    <submittedName>
        <fullName evidence="1">ENV2 protein</fullName>
    </submittedName>
</protein>
<proteinExistence type="predicted"/>
<dbReference type="Proteomes" id="UP000537779">
    <property type="component" value="Unassembled WGS sequence"/>
</dbReference>
<evidence type="ECO:0000313" key="2">
    <source>
        <dbReference type="Proteomes" id="UP000537779"/>
    </source>
</evidence>
<dbReference type="InterPro" id="IPR018154">
    <property type="entry name" value="TLV/ENV_coat_polyprotein"/>
</dbReference>
<organism evidence="1 2">
    <name type="scientific">Tyrannus savana</name>
    <name type="common">Fork-tailed flycatcher</name>
    <name type="synonym">Muscivora tyrannus</name>
    <dbReference type="NCBI Taxonomy" id="137541"/>
    <lineage>
        <taxon>Eukaryota</taxon>
        <taxon>Metazoa</taxon>
        <taxon>Chordata</taxon>
        <taxon>Craniata</taxon>
        <taxon>Vertebrata</taxon>
        <taxon>Euteleostomi</taxon>
        <taxon>Archelosauria</taxon>
        <taxon>Archosauria</taxon>
        <taxon>Dinosauria</taxon>
        <taxon>Saurischia</taxon>
        <taxon>Theropoda</taxon>
        <taxon>Coelurosauria</taxon>
        <taxon>Aves</taxon>
        <taxon>Neognathae</taxon>
        <taxon>Neoaves</taxon>
        <taxon>Telluraves</taxon>
        <taxon>Australaves</taxon>
        <taxon>Passeriformes</taxon>
        <taxon>Tyrannidae</taxon>
        <taxon>Tyrannus</taxon>
    </lineage>
</organism>
<accession>A0A7L0XMA9</accession>